<dbReference type="EMBL" id="PCST01000021">
    <property type="protein sequence ID" value="PIP55694.1"/>
    <property type="molecule type" value="Genomic_DNA"/>
</dbReference>
<gene>
    <name evidence="3" type="ORF">COX06_01875</name>
</gene>
<keyword evidence="2" id="KW-1133">Transmembrane helix</keyword>
<name>A0A2H0BDI8_9BACT</name>
<organism evidence="3 4">
    <name type="scientific">Candidatus Zambryskibacteria bacterium CG22_combo_CG10-13_8_21_14_all_42_17</name>
    <dbReference type="NCBI Taxonomy" id="1975118"/>
    <lineage>
        <taxon>Bacteria</taxon>
        <taxon>Candidatus Zambryskiibacteriota</taxon>
    </lineage>
</organism>
<comment type="caution">
    <text evidence="3">The sequence shown here is derived from an EMBL/GenBank/DDBJ whole genome shotgun (WGS) entry which is preliminary data.</text>
</comment>
<reference evidence="3 4" key="1">
    <citation type="submission" date="2017-09" db="EMBL/GenBank/DDBJ databases">
        <title>Depth-based differentiation of microbial function through sediment-hosted aquifers and enrichment of novel symbionts in the deep terrestrial subsurface.</title>
        <authorList>
            <person name="Probst A.J."/>
            <person name="Ladd B."/>
            <person name="Jarett J.K."/>
            <person name="Geller-Mcgrath D.E."/>
            <person name="Sieber C.M."/>
            <person name="Emerson J.B."/>
            <person name="Anantharaman K."/>
            <person name="Thomas B.C."/>
            <person name="Malmstrom R."/>
            <person name="Stieglmeier M."/>
            <person name="Klingl A."/>
            <person name="Woyke T."/>
            <person name="Ryan C.M."/>
            <person name="Banfield J.F."/>
        </authorList>
    </citation>
    <scope>NUCLEOTIDE SEQUENCE [LARGE SCALE GENOMIC DNA]</scope>
    <source>
        <strain evidence="3">CG22_combo_CG10-13_8_21_14_all_42_17</strain>
    </source>
</reference>
<evidence type="ECO:0000256" key="2">
    <source>
        <dbReference type="SAM" id="Phobius"/>
    </source>
</evidence>
<dbReference type="Proteomes" id="UP000229794">
    <property type="component" value="Unassembled WGS sequence"/>
</dbReference>
<keyword evidence="2" id="KW-0812">Transmembrane</keyword>
<evidence type="ECO:0000313" key="4">
    <source>
        <dbReference type="Proteomes" id="UP000229794"/>
    </source>
</evidence>
<feature type="compositionally biased region" description="Polar residues" evidence="1">
    <location>
        <begin position="37"/>
        <end position="47"/>
    </location>
</feature>
<feature type="region of interest" description="Disordered" evidence="1">
    <location>
        <begin position="1"/>
        <end position="63"/>
    </location>
</feature>
<feature type="compositionally biased region" description="Polar residues" evidence="1">
    <location>
        <begin position="19"/>
        <end position="29"/>
    </location>
</feature>
<feature type="compositionally biased region" description="Basic and acidic residues" evidence="1">
    <location>
        <begin position="1"/>
        <end position="18"/>
    </location>
</feature>
<accession>A0A2H0BDI8</accession>
<keyword evidence="2" id="KW-0472">Membrane</keyword>
<sequence length="508" mass="52605">MNTKKTDSEKGQALRHDSPQQSSLDQAPSTKLPRPSSLDQAPSTKLGTSRDKSGQVGASRNKSEQAGQAMMIATILFMVVSITIIFGLVGPALRQYASASNLVLSRQSYFLAEAGVEDVVYRLKNGLSVSSTEILNLDGNTATTVITDTSDGKKVITVGEAGETVRKVETNLLLGVGIAFHYGVQVGQGGLEMSNFSKIIGNVYSNGNIIGTNSARIEGTAIASGPAGIIDGTDIDGDSWSHTISGNSTVGGNASHAVFQNTTVSGNVAADSISNCTIGGTAKYDTRSSCVVNGGITTPNPDDFVPAAILPMPISEEQIDAWEQEAEAGGVVGDQAYSSGTISLGPKKIDGDLILDNTAELIVTGTLWVTGDIKLSNSAILRLDQSYGNSSGVVMAGIDESLSTGYIEISNSAQALGSGSLTSYILLLSQREAGSTAIKTSNNSGAAILYAGEGEIEINNSAALKEITAYKLKITNSATVTYESGLANSNFSAGPGGGYDILSWEEIE</sequence>
<feature type="transmembrane region" description="Helical" evidence="2">
    <location>
        <begin position="69"/>
        <end position="93"/>
    </location>
</feature>
<proteinExistence type="predicted"/>
<protein>
    <submittedName>
        <fullName evidence="3">Uncharacterized protein</fullName>
    </submittedName>
</protein>
<dbReference type="AlphaFoldDB" id="A0A2H0BDI8"/>
<evidence type="ECO:0000256" key="1">
    <source>
        <dbReference type="SAM" id="MobiDB-lite"/>
    </source>
</evidence>
<evidence type="ECO:0000313" key="3">
    <source>
        <dbReference type="EMBL" id="PIP55694.1"/>
    </source>
</evidence>